<evidence type="ECO:0000313" key="2">
    <source>
        <dbReference type="EMBL" id="EGI62873.1"/>
    </source>
</evidence>
<dbReference type="Proteomes" id="UP000007755">
    <property type="component" value="Unassembled WGS sequence"/>
</dbReference>
<name>F4WSF6_ACREC</name>
<dbReference type="AlphaFoldDB" id="F4WSF6"/>
<feature type="compositionally biased region" description="Basic and acidic residues" evidence="1">
    <location>
        <begin position="166"/>
        <end position="175"/>
    </location>
</feature>
<feature type="region of interest" description="Disordered" evidence="1">
    <location>
        <begin position="54"/>
        <end position="175"/>
    </location>
</feature>
<feature type="compositionally biased region" description="Basic and acidic residues" evidence="1">
    <location>
        <begin position="61"/>
        <end position="102"/>
    </location>
</feature>
<evidence type="ECO:0000256" key="1">
    <source>
        <dbReference type="SAM" id="MobiDB-lite"/>
    </source>
</evidence>
<keyword evidence="3" id="KW-1185">Reference proteome</keyword>
<feature type="compositionally biased region" description="Gly residues" evidence="1">
    <location>
        <begin position="12"/>
        <end position="24"/>
    </location>
</feature>
<proteinExistence type="predicted"/>
<reference evidence="2" key="1">
    <citation type="submission" date="2011-02" db="EMBL/GenBank/DDBJ databases">
        <title>The genome of the leaf-cutting ant Acromyrmex echinatior suggests key adaptations to social evolution and fungus farming.</title>
        <authorList>
            <person name="Nygaard S."/>
            <person name="Zhang G."/>
        </authorList>
    </citation>
    <scope>NUCLEOTIDE SEQUENCE</scope>
</reference>
<protein>
    <submittedName>
        <fullName evidence="2">Uncharacterized protein</fullName>
    </submittedName>
</protein>
<sequence length="175" mass="19807">MPRGRRRRQDEGSGGDGGGNGGMDVGRVYIASPGYGSFKRKLCRVQRVCIERRRVDRRARTRDSQKERARKKGGGERKRRERDSAKREQERETERGASRSARDAAVAAERGRDEGNEERERGGETAADRGLPVVGEVRWQSINIQNRRRVRETEGGRATEQASKQANERAATDRE</sequence>
<accession>F4WSF6</accession>
<gene>
    <name evidence="2" type="ORF">G5I_08787</name>
</gene>
<dbReference type="EMBL" id="GL888321">
    <property type="protein sequence ID" value="EGI62873.1"/>
    <property type="molecule type" value="Genomic_DNA"/>
</dbReference>
<feature type="compositionally biased region" description="Basic and acidic residues" evidence="1">
    <location>
        <begin position="109"/>
        <end position="127"/>
    </location>
</feature>
<organism evidence="3">
    <name type="scientific">Acromyrmex echinatior</name>
    <name type="common">Panamanian leafcutter ant</name>
    <name type="synonym">Acromyrmex octospinosus echinatior</name>
    <dbReference type="NCBI Taxonomy" id="103372"/>
    <lineage>
        <taxon>Eukaryota</taxon>
        <taxon>Metazoa</taxon>
        <taxon>Ecdysozoa</taxon>
        <taxon>Arthropoda</taxon>
        <taxon>Hexapoda</taxon>
        <taxon>Insecta</taxon>
        <taxon>Pterygota</taxon>
        <taxon>Neoptera</taxon>
        <taxon>Endopterygota</taxon>
        <taxon>Hymenoptera</taxon>
        <taxon>Apocrita</taxon>
        <taxon>Aculeata</taxon>
        <taxon>Formicoidea</taxon>
        <taxon>Formicidae</taxon>
        <taxon>Myrmicinae</taxon>
        <taxon>Acromyrmex</taxon>
    </lineage>
</organism>
<dbReference type="InParanoid" id="F4WSF6"/>
<evidence type="ECO:0000313" key="3">
    <source>
        <dbReference type="Proteomes" id="UP000007755"/>
    </source>
</evidence>
<feature type="region of interest" description="Disordered" evidence="1">
    <location>
        <begin position="1"/>
        <end position="30"/>
    </location>
</feature>